<dbReference type="RefSeq" id="WP_395806781.1">
    <property type="nucleotide sequence ID" value="NZ_CP043494.1"/>
</dbReference>
<sequence length="320" mass="35012">MALPESVPAEREAATTQAAKRAAAREWKIDYLSPAGEPSLVPPDSVQWRVYRNPIAMSIGGVAAVLLEFADPRIRSGVWDHSVYKVDPIGRSRRTGVAAMVGVYGPASVARKVIAGVTKMHARVSGETPNGQSYRALDPVLLNWVFATAAYGFFKAYHTFVRPLSPEEQVRFFADGKPIAELYGVTQSVGSEAEFVAMMEGLLPGFEPHPINLEFLNIIESGRAAPSMPRFLHRAMARGAVALLPPVVRKRLELGKEWDLTAIDRLALTSAGRLADHWRDRNAPAWLAALRLGLPGDFAWRSPSTQRSLLKKLALTPRAA</sequence>
<name>A0ABY9X146_9BACT</name>
<reference evidence="2 3" key="1">
    <citation type="submission" date="2019-08" db="EMBL/GenBank/DDBJ databases">
        <title>Archangium and Cystobacter genomes.</title>
        <authorList>
            <person name="Chen I.-C.K."/>
            <person name="Wielgoss S."/>
        </authorList>
    </citation>
    <scope>NUCLEOTIDE SEQUENCE [LARGE SCALE GENOMIC DNA]</scope>
    <source>
        <strain evidence="2 3">Cbm 6</strain>
    </source>
</reference>
<dbReference type="PANTHER" id="PTHR36151:SF3">
    <property type="entry name" value="ER-BOUND OXYGENASE MPAB_MPAB'_RUBBER OXYGENASE CATALYTIC DOMAIN-CONTAINING PROTEIN"/>
    <property type="match status" value="1"/>
</dbReference>
<proteinExistence type="predicted"/>
<accession>A0ABY9X146</accession>
<dbReference type="Pfam" id="PF09995">
    <property type="entry name" value="MPAB_Lcp_cat"/>
    <property type="match status" value="1"/>
</dbReference>
<keyword evidence="3" id="KW-1185">Reference proteome</keyword>
<gene>
    <name evidence="2" type="ORF">F0U60_37100</name>
</gene>
<organism evidence="2 3">
    <name type="scientific">Archangium minus</name>
    <dbReference type="NCBI Taxonomy" id="83450"/>
    <lineage>
        <taxon>Bacteria</taxon>
        <taxon>Pseudomonadati</taxon>
        <taxon>Myxococcota</taxon>
        <taxon>Myxococcia</taxon>
        <taxon>Myxococcales</taxon>
        <taxon>Cystobacterineae</taxon>
        <taxon>Archangiaceae</taxon>
        <taxon>Archangium</taxon>
    </lineage>
</organism>
<protein>
    <submittedName>
        <fullName evidence="2">DUF2236 domain-containing protein</fullName>
    </submittedName>
</protein>
<dbReference type="EMBL" id="CP043494">
    <property type="protein sequence ID" value="WNG49110.1"/>
    <property type="molecule type" value="Genomic_DNA"/>
</dbReference>
<evidence type="ECO:0000259" key="1">
    <source>
        <dbReference type="Pfam" id="PF09995"/>
    </source>
</evidence>
<dbReference type="InterPro" id="IPR018713">
    <property type="entry name" value="MPAB/Lcp_cat_dom"/>
</dbReference>
<evidence type="ECO:0000313" key="3">
    <source>
        <dbReference type="Proteomes" id="UP001611383"/>
    </source>
</evidence>
<evidence type="ECO:0000313" key="2">
    <source>
        <dbReference type="EMBL" id="WNG49110.1"/>
    </source>
</evidence>
<dbReference type="PANTHER" id="PTHR36151">
    <property type="entry name" value="BLR2777 PROTEIN"/>
    <property type="match status" value="1"/>
</dbReference>
<dbReference type="Proteomes" id="UP001611383">
    <property type="component" value="Chromosome"/>
</dbReference>
<feature type="domain" description="ER-bound oxygenase mpaB/mpaB'/Rubber oxygenase catalytic" evidence="1">
    <location>
        <begin position="48"/>
        <end position="262"/>
    </location>
</feature>